<dbReference type="AlphaFoldDB" id="A0A6C0L8H5"/>
<protein>
    <recommendedName>
        <fullName evidence="1">USP domain-containing protein</fullName>
    </recommendedName>
</protein>
<dbReference type="InterPro" id="IPR038765">
    <property type="entry name" value="Papain-like_cys_pep_sf"/>
</dbReference>
<dbReference type="InterPro" id="IPR001394">
    <property type="entry name" value="Peptidase_C19_UCH"/>
</dbReference>
<sequence>MQGVCGLTNIGNTCYGNAVMQALRHHVDMTIFFIQDKHVPLLRGIHPVTEEKLLNKTMLESYIHLLKLMWTAEGSVEKTAPFWKDMVALANKTGYKQFQERHPHDAHEFLGFILDEFHKGLSQPVHMHLRSTQAESEITSALSFWKQSFEKAYSPLVELAFSLRRKCTRCECGYESITWETFNMLDVSVPPEQMQSEGQLNLLDLIISDGKGDTIEDYACPKCAPTKTKATITRSNWRLGSWLIVALKRFHNDGRRLNQIVDIPLETTFTSTFHPTTPEPSLKDTYELFATVNHHGVAGGGHYTAQAKHPVTGKWNLYDDERTMPITSPSIDRSIYVAMYRKVA</sequence>
<dbReference type="InterPro" id="IPR028889">
    <property type="entry name" value="USP"/>
</dbReference>
<dbReference type="PROSITE" id="PS50235">
    <property type="entry name" value="USP_3"/>
    <property type="match status" value="1"/>
</dbReference>
<dbReference type="CDD" id="cd02257">
    <property type="entry name" value="Peptidase_C19"/>
    <property type="match status" value="1"/>
</dbReference>
<proteinExistence type="predicted"/>
<dbReference type="SUPFAM" id="SSF54001">
    <property type="entry name" value="Cysteine proteinases"/>
    <property type="match status" value="1"/>
</dbReference>
<dbReference type="InterPro" id="IPR050185">
    <property type="entry name" value="Ub_carboxyl-term_hydrolase"/>
</dbReference>
<evidence type="ECO:0000259" key="1">
    <source>
        <dbReference type="PROSITE" id="PS50235"/>
    </source>
</evidence>
<dbReference type="Gene3D" id="3.90.70.10">
    <property type="entry name" value="Cysteine proteinases"/>
    <property type="match status" value="1"/>
</dbReference>
<feature type="domain" description="USP" evidence="1">
    <location>
        <begin position="5"/>
        <end position="343"/>
    </location>
</feature>
<name>A0A6C0L8H5_9ZZZZ</name>
<dbReference type="PROSITE" id="PS00973">
    <property type="entry name" value="USP_2"/>
    <property type="match status" value="1"/>
</dbReference>
<reference evidence="2" key="1">
    <citation type="journal article" date="2020" name="Nature">
        <title>Giant virus diversity and host interactions through global metagenomics.</title>
        <authorList>
            <person name="Schulz F."/>
            <person name="Roux S."/>
            <person name="Paez-Espino D."/>
            <person name="Jungbluth S."/>
            <person name="Walsh D.A."/>
            <person name="Denef V.J."/>
            <person name="McMahon K.D."/>
            <person name="Konstantinidis K.T."/>
            <person name="Eloe-Fadrosh E.A."/>
            <person name="Kyrpides N.C."/>
            <person name="Woyke T."/>
        </authorList>
    </citation>
    <scope>NUCLEOTIDE SEQUENCE</scope>
    <source>
        <strain evidence="2">GVMAG-M-3300027759-16</strain>
    </source>
</reference>
<dbReference type="Pfam" id="PF00443">
    <property type="entry name" value="UCH"/>
    <property type="match status" value="1"/>
</dbReference>
<dbReference type="InterPro" id="IPR018200">
    <property type="entry name" value="USP_CS"/>
</dbReference>
<evidence type="ECO:0000313" key="2">
    <source>
        <dbReference type="EMBL" id="QHU26435.1"/>
    </source>
</evidence>
<dbReference type="PANTHER" id="PTHR21646">
    <property type="entry name" value="UBIQUITIN CARBOXYL-TERMINAL HYDROLASE"/>
    <property type="match status" value="1"/>
</dbReference>
<accession>A0A6C0L8H5</accession>
<dbReference type="GO" id="GO:0004843">
    <property type="term" value="F:cysteine-type deubiquitinase activity"/>
    <property type="evidence" value="ECO:0007669"/>
    <property type="project" value="InterPro"/>
</dbReference>
<organism evidence="2">
    <name type="scientific">viral metagenome</name>
    <dbReference type="NCBI Taxonomy" id="1070528"/>
    <lineage>
        <taxon>unclassified sequences</taxon>
        <taxon>metagenomes</taxon>
        <taxon>organismal metagenomes</taxon>
    </lineage>
</organism>
<dbReference type="EMBL" id="MN740440">
    <property type="protein sequence ID" value="QHU26435.1"/>
    <property type="molecule type" value="Genomic_DNA"/>
</dbReference>
<dbReference type="GO" id="GO:0016579">
    <property type="term" value="P:protein deubiquitination"/>
    <property type="evidence" value="ECO:0007669"/>
    <property type="project" value="InterPro"/>
</dbReference>